<name>A0A165K0H9_9BASI</name>
<dbReference type="SUPFAM" id="SSF50978">
    <property type="entry name" value="WD40 repeat-like"/>
    <property type="match status" value="2"/>
</dbReference>
<dbReference type="Pfam" id="PF00400">
    <property type="entry name" value="WD40"/>
    <property type="match status" value="4"/>
</dbReference>
<dbReference type="InParanoid" id="A0A165K0H9"/>
<dbReference type="InterPro" id="IPR020472">
    <property type="entry name" value="WD40_PAC1"/>
</dbReference>
<feature type="repeat" description="WD" evidence="4">
    <location>
        <begin position="182"/>
        <end position="223"/>
    </location>
</feature>
<dbReference type="EMBL" id="KV423916">
    <property type="protein sequence ID" value="KZT62503.1"/>
    <property type="molecule type" value="Genomic_DNA"/>
</dbReference>
<organism evidence="7 8">
    <name type="scientific">Calocera cornea HHB12733</name>
    <dbReference type="NCBI Taxonomy" id="1353952"/>
    <lineage>
        <taxon>Eukaryota</taxon>
        <taxon>Fungi</taxon>
        <taxon>Dikarya</taxon>
        <taxon>Basidiomycota</taxon>
        <taxon>Agaricomycotina</taxon>
        <taxon>Dacrymycetes</taxon>
        <taxon>Dacrymycetales</taxon>
        <taxon>Dacrymycetaceae</taxon>
        <taxon>Calocera</taxon>
    </lineage>
</organism>
<protein>
    <submittedName>
        <fullName evidence="7">WD40 repeat-like protein</fullName>
    </submittedName>
</protein>
<feature type="region of interest" description="Disordered" evidence="5">
    <location>
        <begin position="1"/>
        <end position="23"/>
    </location>
</feature>
<dbReference type="PANTHER" id="PTHR19856">
    <property type="entry name" value="WD-REPEATCONTAINING PROTEIN WDR1"/>
    <property type="match status" value="1"/>
</dbReference>
<feature type="repeat" description="WD" evidence="4">
    <location>
        <begin position="226"/>
        <end position="267"/>
    </location>
</feature>
<dbReference type="Gene3D" id="2.130.10.10">
    <property type="entry name" value="YVTN repeat-like/Quinoprotein amine dehydrogenase"/>
    <property type="match status" value="2"/>
</dbReference>
<dbReference type="PRINTS" id="PR00320">
    <property type="entry name" value="GPROTEINBRPT"/>
</dbReference>
<dbReference type="AlphaFoldDB" id="A0A165K0H9"/>
<feature type="domain" description="Anaphase-promoting complex subunit 4-like WD40" evidence="6">
    <location>
        <begin position="445"/>
        <end position="507"/>
    </location>
</feature>
<dbReference type="InterPro" id="IPR036322">
    <property type="entry name" value="WD40_repeat_dom_sf"/>
</dbReference>
<keyword evidence="2" id="KW-0677">Repeat</keyword>
<proteinExistence type="inferred from homology"/>
<evidence type="ECO:0000313" key="7">
    <source>
        <dbReference type="EMBL" id="KZT62503.1"/>
    </source>
</evidence>
<dbReference type="FunFam" id="2.130.10.10:FF:000102">
    <property type="entry name" value="Actin-interacting protein 1"/>
    <property type="match status" value="1"/>
</dbReference>
<evidence type="ECO:0000313" key="8">
    <source>
        <dbReference type="Proteomes" id="UP000076842"/>
    </source>
</evidence>
<dbReference type="SMART" id="SM00320">
    <property type="entry name" value="WD40"/>
    <property type="match status" value="10"/>
</dbReference>
<sequence>MSYTKGKLWPANPSTTRGASTKLSSSGSKIIYTNGATVIIRDLEDPARNSTYSGHIQPTTVARFSPSGYYCASGDVTGTVRVWDTVGAENILKNEVKVGFKINDLEWDGESKRIIAVGDGKNSSGAVFTFDTGNSAGEILGHSKPINAVSIRHQRPFRAVTASDDTHIGFFQGAPYKYVKTLKTHTRFVQDVRYAPSGDFFASAGADGKVFLYDGKEGEVVAELTNDAHASTVMACSWSADSKLLVTSSTDCTVKLWDVETRKVVNTWTVGSDLSSQQVGNTWVKNDIVSLSLSGDLNVFDRRETSRPRQIQYGAQRGITAFAAAPSGTLYAGAYDGRIVSYSDNGAEAIKGDGHTSQVTALAVSGNTIFSTGFDDCVREVDLSAGAYTSTTTGTNGQPKDAAGEADALYVITSKSLECIKGGKVVSKVSLSCGPFAVATSAKHIAVGAEDQKVYLFEKGSEPKQIGKLESNKGIVTALAFSPDGSLLAAGDSTGRIVLYDVEKKEVKTSRWTFHSGRVTSIAWSADGKHAASGSLDTNVYIWSVAKPMKNIGIKNAGAGGISGVAWVGTNIVASAGADGCVRTWEIKFHE</sequence>
<comment type="similarity">
    <text evidence="3">Belongs to the WD repeat AIP1 family.</text>
</comment>
<feature type="repeat" description="WD" evidence="4">
    <location>
        <begin position="512"/>
        <end position="545"/>
    </location>
</feature>
<dbReference type="Pfam" id="PF12894">
    <property type="entry name" value="ANAPC4_WD40"/>
    <property type="match status" value="1"/>
</dbReference>
<feature type="repeat" description="WD" evidence="4">
    <location>
        <begin position="469"/>
        <end position="510"/>
    </location>
</feature>
<dbReference type="Proteomes" id="UP000076842">
    <property type="component" value="Unassembled WGS sequence"/>
</dbReference>
<dbReference type="InterPro" id="IPR024977">
    <property type="entry name" value="Apc4-like_WD40_dom"/>
</dbReference>
<dbReference type="InterPro" id="IPR001680">
    <property type="entry name" value="WD40_rpt"/>
</dbReference>
<dbReference type="InterPro" id="IPR015943">
    <property type="entry name" value="WD40/YVTN_repeat-like_dom_sf"/>
</dbReference>
<evidence type="ECO:0000259" key="6">
    <source>
        <dbReference type="Pfam" id="PF12894"/>
    </source>
</evidence>
<dbReference type="PROSITE" id="PS50294">
    <property type="entry name" value="WD_REPEATS_REGION"/>
    <property type="match status" value="4"/>
</dbReference>
<dbReference type="STRING" id="1353952.A0A165K0H9"/>
<dbReference type="PROSITE" id="PS50082">
    <property type="entry name" value="WD_REPEATS_2"/>
    <property type="match status" value="5"/>
</dbReference>
<dbReference type="PROSITE" id="PS00678">
    <property type="entry name" value="WD_REPEATS_1"/>
    <property type="match status" value="2"/>
</dbReference>
<evidence type="ECO:0000256" key="1">
    <source>
        <dbReference type="ARBA" id="ARBA00022574"/>
    </source>
</evidence>
<dbReference type="OrthoDB" id="2306at2759"/>
<dbReference type="GO" id="GO:0051015">
    <property type="term" value="F:actin filament binding"/>
    <property type="evidence" value="ECO:0007669"/>
    <property type="project" value="TreeGrafter"/>
</dbReference>
<keyword evidence="1 4" id="KW-0853">WD repeat</keyword>
<feature type="compositionally biased region" description="Polar residues" evidence="5">
    <location>
        <begin position="12"/>
        <end position="23"/>
    </location>
</feature>
<feature type="repeat" description="WD" evidence="4">
    <location>
        <begin position="52"/>
        <end position="93"/>
    </location>
</feature>
<dbReference type="FunCoup" id="A0A165K0H9">
    <property type="interactions" value="249"/>
</dbReference>
<dbReference type="PANTHER" id="PTHR19856:SF0">
    <property type="entry name" value="WD REPEAT-CONTAINING PROTEIN 1"/>
    <property type="match status" value="1"/>
</dbReference>
<reference evidence="7 8" key="1">
    <citation type="journal article" date="2016" name="Mol. Biol. Evol.">
        <title>Comparative Genomics of Early-Diverging Mushroom-Forming Fungi Provides Insights into the Origins of Lignocellulose Decay Capabilities.</title>
        <authorList>
            <person name="Nagy L.G."/>
            <person name="Riley R."/>
            <person name="Tritt A."/>
            <person name="Adam C."/>
            <person name="Daum C."/>
            <person name="Floudas D."/>
            <person name="Sun H."/>
            <person name="Yadav J.S."/>
            <person name="Pangilinan J."/>
            <person name="Larsson K.H."/>
            <person name="Matsuura K."/>
            <person name="Barry K."/>
            <person name="Labutti K."/>
            <person name="Kuo R."/>
            <person name="Ohm R.A."/>
            <person name="Bhattacharya S.S."/>
            <person name="Shirouzu T."/>
            <person name="Yoshinaga Y."/>
            <person name="Martin F.M."/>
            <person name="Grigoriev I.V."/>
            <person name="Hibbett D.S."/>
        </authorList>
    </citation>
    <scope>NUCLEOTIDE SEQUENCE [LARGE SCALE GENOMIC DNA]</scope>
    <source>
        <strain evidence="7 8">HHB12733</strain>
    </source>
</reference>
<evidence type="ECO:0000256" key="2">
    <source>
        <dbReference type="ARBA" id="ARBA00022737"/>
    </source>
</evidence>
<evidence type="ECO:0000256" key="5">
    <source>
        <dbReference type="SAM" id="MobiDB-lite"/>
    </source>
</evidence>
<dbReference type="FunFam" id="2.130.10.10:FF:000167">
    <property type="entry name" value="Actin-interacting protein 1"/>
    <property type="match status" value="1"/>
</dbReference>
<dbReference type="InterPro" id="IPR019775">
    <property type="entry name" value="WD40_repeat_CS"/>
</dbReference>
<gene>
    <name evidence="7" type="ORF">CALCODRAFT_489879</name>
</gene>
<dbReference type="GO" id="GO:0030042">
    <property type="term" value="P:actin filament depolymerization"/>
    <property type="evidence" value="ECO:0007669"/>
    <property type="project" value="TreeGrafter"/>
</dbReference>
<evidence type="ECO:0000256" key="4">
    <source>
        <dbReference type="PROSITE-ProRule" id="PRU00221"/>
    </source>
</evidence>
<evidence type="ECO:0000256" key="3">
    <source>
        <dbReference type="ARBA" id="ARBA00038366"/>
    </source>
</evidence>
<dbReference type="GO" id="GO:0030864">
    <property type="term" value="C:cortical actin cytoskeleton"/>
    <property type="evidence" value="ECO:0007669"/>
    <property type="project" value="TreeGrafter"/>
</dbReference>
<accession>A0A165K0H9</accession>
<dbReference type="CDD" id="cd00200">
    <property type="entry name" value="WD40"/>
    <property type="match status" value="1"/>
</dbReference>
<keyword evidence="8" id="KW-1185">Reference proteome</keyword>